<proteinExistence type="predicted"/>
<comment type="caution">
    <text evidence="2">The sequence shown here is derived from an EMBL/GenBank/DDBJ whole genome shotgun (WGS) entry which is preliminary data.</text>
</comment>
<dbReference type="GO" id="GO:0045010">
    <property type="term" value="P:actin nucleation"/>
    <property type="evidence" value="ECO:0007669"/>
    <property type="project" value="InterPro"/>
</dbReference>
<dbReference type="InterPro" id="IPR029901">
    <property type="entry name" value="Spire"/>
</dbReference>
<dbReference type="EMBL" id="CAJNOM010000084">
    <property type="protein sequence ID" value="CAF1010409.1"/>
    <property type="molecule type" value="Genomic_DNA"/>
</dbReference>
<dbReference type="GO" id="GO:0008017">
    <property type="term" value="F:microtubule binding"/>
    <property type="evidence" value="ECO:0007669"/>
    <property type="project" value="TreeGrafter"/>
</dbReference>
<dbReference type="GO" id="GO:0005938">
    <property type="term" value="C:cell cortex"/>
    <property type="evidence" value="ECO:0007669"/>
    <property type="project" value="TreeGrafter"/>
</dbReference>
<protein>
    <submittedName>
        <fullName evidence="2">Uncharacterized protein</fullName>
    </submittedName>
</protein>
<sequence>MSTTPGRKRVQPILIEDDEDTESTNTDIFISSSSSNLNIDDLTPFNSAPISEPSSSLILDIKQPSIKKNLYVPLNFDELSHIRNAQTNSEFATLLYDFKLYKNVVNGHICFSCRKVQFSLLQPGIRCTICLQRVCYKCQRKMTYRQDNICFVSLNLLRRSSITSIPNDMTIQKSERIDLDSSSSSTTASSKCKKLNKKKLSHNSFLCCIDCFILFDPASLV</sequence>
<dbReference type="GO" id="GO:0048193">
    <property type="term" value="P:Golgi vesicle transport"/>
    <property type="evidence" value="ECO:0007669"/>
    <property type="project" value="TreeGrafter"/>
</dbReference>
<dbReference type="EMBL" id="CAJNOI010000035">
    <property type="protein sequence ID" value="CAF0897870.1"/>
    <property type="molecule type" value="Genomic_DNA"/>
</dbReference>
<dbReference type="GO" id="GO:0040038">
    <property type="term" value="P:polar body extrusion after meiotic divisions"/>
    <property type="evidence" value="ECO:0007669"/>
    <property type="project" value="TreeGrafter"/>
</dbReference>
<evidence type="ECO:0000313" key="2">
    <source>
        <dbReference type="EMBL" id="CAF1010409.1"/>
    </source>
</evidence>
<dbReference type="Proteomes" id="UP000663877">
    <property type="component" value="Unassembled WGS sequence"/>
</dbReference>
<reference evidence="2" key="1">
    <citation type="submission" date="2021-02" db="EMBL/GenBank/DDBJ databases">
        <authorList>
            <person name="Nowell W R."/>
        </authorList>
    </citation>
    <scope>NUCLEOTIDE SEQUENCE</scope>
</reference>
<dbReference type="PANTHER" id="PTHR21345">
    <property type="entry name" value="SPIRE"/>
    <property type="match status" value="1"/>
</dbReference>
<organism evidence="2 3">
    <name type="scientific">Adineta steineri</name>
    <dbReference type="NCBI Taxonomy" id="433720"/>
    <lineage>
        <taxon>Eukaryota</taxon>
        <taxon>Metazoa</taxon>
        <taxon>Spiralia</taxon>
        <taxon>Gnathifera</taxon>
        <taxon>Rotifera</taxon>
        <taxon>Eurotatoria</taxon>
        <taxon>Bdelloidea</taxon>
        <taxon>Adinetida</taxon>
        <taxon>Adinetidae</taxon>
        <taxon>Adineta</taxon>
    </lineage>
</organism>
<dbReference type="GO" id="GO:0003779">
    <property type="term" value="F:actin binding"/>
    <property type="evidence" value="ECO:0007669"/>
    <property type="project" value="InterPro"/>
</dbReference>
<dbReference type="GO" id="GO:0051639">
    <property type="term" value="P:actin filament network formation"/>
    <property type="evidence" value="ECO:0007669"/>
    <property type="project" value="TreeGrafter"/>
</dbReference>
<dbReference type="GO" id="GO:0036089">
    <property type="term" value="P:cleavage furrow formation"/>
    <property type="evidence" value="ECO:0007669"/>
    <property type="project" value="TreeGrafter"/>
</dbReference>
<keyword evidence="3" id="KW-1185">Reference proteome</keyword>
<dbReference type="AlphaFoldDB" id="A0A814HID5"/>
<dbReference type="GO" id="GO:0051295">
    <property type="term" value="P:establishment of meiotic spindle localization"/>
    <property type="evidence" value="ECO:0007669"/>
    <property type="project" value="TreeGrafter"/>
</dbReference>
<gene>
    <name evidence="1" type="ORF">BJG266_LOCUS10312</name>
    <name evidence="2" type="ORF">QVE165_LOCUS15435</name>
</gene>
<dbReference type="GO" id="GO:0030659">
    <property type="term" value="C:cytoplasmic vesicle membrane"/>
    <property type="evidence" value="ECO:0007669"/>
    <property type="project" value="TreeGrafter"/>
</dbReference>
<evidence type="ECO:0000313" key="3">
    <source>
        <dbReference type="Proteomes" id="UP000663832"/>
    </source>
</evidence>
<accession>A0A814HID5</accession>
<dbReference type="GO" id="GO:0030041">
    <property type="term" value="P:actin filament polymerization"/>
    <property type="evidence" value="ECO:0007669"/>
    <property type="project" value="TreeGrafter"/>
</dbReference>
<dbReference type="OrthoDB" id="10043757at2759"/>
<dbReference type="Proteomes" id="UP000663832">
    <property type="component" value="Unassembled WGS sequence"/>
</dbReference>
<dbReference type="PANTHER" id="PTHR21345:SF3">
    <property type="entry name" value="PROTEIN SPIRE"/>
    <property type="match status" value="1"/>
</dbReference>
<name>A0A814HID5_9BILA</name>
<evidence type="ECO:0000313" key="1">
    <source>
        <dbReference type="EMBL" id="CAF0897870.1"/>
    </source>
</evidence>